<dbReference type="EMBL" id="LEKV01005922">
    <property type="protein sequence ID" value="KVH87704.1"/>
    <property type="molecule type" value="Genomic_DNA"/>
</dbReference>
<dbReference type="Gramene" id="KVH87704">
    <property type="protein sequence ID" value="KVH87704"/>
    <property type="gene ID" value="Ccrd_025010"/>
</dbReference>
<accession>A0A103XBJ9</accession>
<dbReference type="Proteomes" id="UP000243975">
    <property type="component" value="Unassembled WGS sequence"/>
</dbReference>
<evidence type="ECO:0000313" key="1">
    <source>
        <dbReference type="EMBL" id="KVH87704.1"/>
    </source>
</evidence>
<reference evidence="1 2" key="1">
    <citation type="journal article" date="2016" name="Sci. Rep.">
        <title>The genome sequence of the outbreeding globe artichoke constructed de novo incorporating a phase-aware low-pass sequencing strategy of F1 progeny.</title>
        <authorList>
            <person name="Scaglione D."/>
            <person name="Reyes-Chin-Wo S."/>
            <person name="Acquadro A."/>
            <person name="Froenicke L."/>
            <person name="Portis E."/>
            <person name="Beitel C."/>
            <person name="Tirone M."/>
            <person name="Mauro R."/>
            <person name="Lo Monaco A."/>
            <person name="Mauromicale G."/>
            <person name="Faccioli P."/>
            <person name="Cattivelli L."/>
            <person name="Rieseberg L."/>
            <person name="Michelmore R."/>
            <person name="Lanteri S."/>
        </authorList>
    </citation>
    <scope>NUCLEOTIDE SEQUENCE [LARGE SCALE GENOMIC DNA]</scope>
    <source>
        <strain evidence="1">2C</strain>
    </source>
</reference>
<gene>
    <name evidence="1" type="ORF">Ccrd_025010</name>
</gene>
<dbReference type="AlphaFoldDB" id="A0A103XBJ9"/>
<protein>
    <submittedName>
        <fullName evidence="1">Uncharacterized protein</fullName>
    </submittedName>
</protein>
<name>A0A103XBJ9_CYNCS</name>
<evidence type="ECO:0000313" key="2">
    <source>
        <dbReference type="Proteomes" id="UP000243975"/>
    </source>
</evidence>
<keyword evidence="2" id="KW-1185">Reference proteome</keyword>
<comment type="caution">
    <text evidence="1">The sequence shown here is derived from an EMBL/GenBank/DDBJ whole genome shotgun (WGS) entry which is preliminary data.</text>
</comment>
<sequence length="68" mass="7600">MLEASSNLDFIAHHITRNSGSSVDSQADSISLVKKYSVEELLKVLCEGNANRYKLTKEDLTTCPHNFE</sequence>
<organism evidence="1 2">
    <name type="scientific">Cynara cardunculus var. scolymus</name>
    <name type="common">Globe artichoke</name>
    <name type="synonym">Cynara scolymus</name>
    <dbReference type="NCBI Taxonomy" id="59895"/>
    <lineage>
        <taxon>Eukaryota</taxon>
        <taxon>Viridiplantae</taxon>
        <taxon>Streptophyta</taxon>
        <taxon>Embryophyta</taxon>
        <taxon>Tracheophyta</taxon>
        <taxon>Spermatophyta</taxon>
        <taxon>Magnoliopsida</taxon>
        <taxon>eudicotyledons</taxon>
        <taxon>Gunneridae</taxon>
        <taxon>Pentapetalae</taxon>
        <taxon>asterids</taxon>
        <taxon>campanulids</taxon>
        <taxon>Asterales</taxon>
        <taxon>Asteraceae</taxon>
        <taxon>Carduoideae</taxon>
        <taxon>Cardueae</taxon>
        <taxon>Carduinae</taxon>
        <taxon>Cynara</taxon>
    </lineage>
</organism>
<proteinExistence type="predicted"/>